<evidence type="ECO:0000256" key="5">
    <source>
        <dbReference type="ARBA" id="ARBA00022692"/>
    </source>
</evidence>
<dbReference type="GO" id="GO:0071973">
    <property type="term" value="P:bacterial-type flagellum-dependent cell motility"/>
    <property type="evidence" value="ECO:0007669"/>
    <property type="project" value="InterPro"/>
</dbReference>
<name>A0A132C3X1_9RHOB</name>
<dbReference type="PRINTS" id="PR01009">
    <property type="entry name" value="FLGMRINGFLIF"/>
</dbReference>
<sequence length="573" mass="59841">MQAGENAGATEVNVQQIKNVWAGLDTRKRMMAIGATIAVILTFLLMSMVANKPTMQLLYAGLESSTAGDVVSALEQSGVDYEVRGGSIYVPGARRDELRMTLASQGLPANGGKGYELLDSLSGFGTTSQMFDAAYWRAKEGELARTIVANPHISQARVHIANTGNNPFQRTIEPTASVSVTPMGTPITPAQANAVRFLIASAVAGLAVDNVAVIDANGALIGSPEAAAAAGAGTDNRTQSIRERVLRLVEARVGQGNAVVEVSVETVTDTESIREKTVDPESRVAVSTDVEERTDTSQNQAGEVTVASNIPDGDAGTGEGSRANTNATRERINYEVSETEKEIIRGPGAIKRLTVAVLVNGVRTEVADGPDQFEPRPEDELDALRDLISAAIGFDSTRGDVITLKSMDLPDIEPKGTAAVASMFDNLYFDAMSIIQMAALAIVALVLGLFVVRPILAGNGSNVMALPSPNGAAAGAGLPDLPDMSGGDGGFMMNPNLGANIALDGEIENGDTGQFEPMGGLPGMGDGLANFGAGGGGMGGDPVDRLRSMIGDRQEETVQILRGWLEENNEERA</sequence>
<feature type="region of interest" description="Disordered" evidence="10">
    <location>
        <begin position="275"/>
        <end position="302"/>
    </location>
</feature>
<dbReference type="NCBIfam" id="TIGR00206">
    <property type="entry name" value="fliF"/>
    <property type="match status" value="1"/>
</dbReference>
<reference evidence="14 15" key="1">
    <citation type="submission" date="2015-12" db="EMBL/GenBank/DDBJ databases">
        <title>Genome sequence of the marine Rhodobacteraceae strain O3.65, Candidatus Tritonibacter horizontis.</title>
        <authorList>
            <person name="Poehlein A."/>
            <person name="Giebel H.A."/>
            <person name="Voget S."/>
            <person name="Brinkhoff T."/>
        </authorList>
    </citation>
    <scope>NUCLEOTIDE SEQUENCE [LARGE SCALE GENOMIC DNA]</scope>
    <source>
        <strain evidence="14 15">O3.65</strain>
    </source>
</reference>
<protein>
    <recommendedName>
        <fullName evidence="9">Flagellar M-ring protein</fullName>
    </recommendedName>
</protein>
<dbReference type="Gene3D" id="3.30.300.30">
    <property type="match status" value="1"/>
</dbReference>
<evidence type="ECO:0000259" key="12">
    <source>
        <dbReference type="Pfam" id="PF01514"/>
    </source>
</evidence>
<evidence type="ECO:0000256" key="1">
    <source>
        <dbReference type="ARBA" id="ARBA00004117"/>
    </source>
</evidence>
<keyword evidence="14" id="KW-0282">Flagellum</keyword>
<evidence type="ECO:0000256" key="6">
    <source>
        <dbReference type="ARBA" id="ARBA00022989"/>
    </source>
</evidence>
<evidence type="ECO:0000313" key="14">
    <source>
        <dbReference type="EMBL" id="KUP94770.1"/>
    </source>
</evidence>
<dbReference type="PANTHER" id="PTHR30046">
    <property type="entry name" value="FLAGELLAR M-RING PROTEIN"/>
    <property type="match status" value="1"/>
</dbReference>
<dbReference type="GO" id="GO:0005886">
    <property type="term" value="C:plasma membrane"/>
    <property type="evidence" value="ECO:0007669"/>
    <property type="project" value="UniProtKB-SubCell"/>
</dbReference>
<comment type="similarity">
    <text evidence="3 9">Belongs to the FliF family.</text>
</comment>
<comment type="subcellular location">
    <subcellularLocation>
        <location evidence="1 9">Bacterial flagellum basal body</location>
    </subcellularLocation>
    <subcellularLocation>
        <location evidence="2">Cell membrane</location>
        <topology evidence="2">Multi-pass membrane protein</topology>
    </subcellularLocation>
</comment>
<keyword evidence="7 11" id="KW-0472">Membrane</keyword>
<dbReference type="PANTHER" id="PTHR30046:SF0">
    <property type="entry name" value="FLAGELLAR M-RING PROTEIN"/>
    <property type="match status" value="1"/>
</dbReference>
<dbReference type="PIRSF" id="PIRSF004862">
    <property type="entry name" value="FliF"/>
    <property type="match status" value="1"/>
</dbReference>
<keyword evidence="15" id="KW-1185">Reference proteome</keyword>
<keyword evidence="14" id="KW-0966">Cell projection</keyword>
<feature type="region of interest" description="Disordered" evidence="10">
    <location>
        <begin position="307"/>
        <end position="326"/>
    </location>
</feature>
<evidence type="ECO:0000256" key="8">
    <source>
        <dbReference type="ARBA" id="ARBA00023143"/>
    </source>
</evidence>
<feature type="transmembrane region" description="Helical" evidence="11">
    <location>
        <begin position="431"/>
        <end position="452"/>
    </location>
</feature>
<dbReference type="Proteomes" id="UP000068382">
    <property type="component" value="Unassembled WGS sequence"/>
</dbReference>
<dbReference type="InterPro" id="IPR006182">
    <property type="entry name" value="FliF_N_dom"/>
</dbReference>
<comment type="caution">
    <text evidence="14">The sequence shown here is derived from an EMBL/GenBank/DDBJ whole genome shotgun (WGS) entry which is preliminary data.</text>
</comment>
<keyword evidence="8 9" id="KW-0975">Bacterial flagellum</keyword>
<comment type="function">
    <text evidence="9">The M ring may be actively involved in energy transduction.</text>
</comment>
<evidence type="ECO:0000313" key="15">
    <source>
        <dbReference type="Proteomes" id="UP000068382"/>
    </source>
</evidence>
<dbReference type="GO" id="GO:0003774">
    <property type="term" value="F:cytoskeletal motor activity"/>
    <property type="evidence" value="ECO:0007669"/>
    <property type="project" value="InterPro"/>
</dbReference>
<keyword evidence="4" id="KW-1003">Cell membrane</keyword>
<evidence type="ECO:0000256" key="4">
    <source>
        <dbReference type="ARBA" id="ARBA00022475"/>
    </source>
</evidence>
<dbReference type="EMBL" id="LPUY01000008">
    <property type="protein sequence ID" value="KUP94770.1"/>
    <property type="molecule type" value="Genomic_DNA"/>
</dbReference>
<accession>A0A132C3X1</accession>
<dbReference type="InterPro" id="IPR043427">
    <property type="entry name" value="YscJ/FliF"/>
</dbReference>
<dbReference type="InterPro" id="IPR000067">
    <property type="entry name" value="FlgMring_FliF"/>
</dbReference>
<feature type="domain" description="Flagellar M-ring C-terminal" evidence="13">
    <location>
        <begin position="251"/>
        <end position="408"/>
    </location>
</feature>
<dbReference type="InterPro" id="IPR045851">
    <property type="entry name" value="AMP-bd_C_sf"/>
</dbReference>
<evidence type="ECO:0000256" key="11">
    <source>
        <dbReference type="SAM" id="Phobius"/>
    </source>
</evidence>
<evidence type="ECO:0000256" key="3">
    <source>
        <dbReference type="ARBA" id="ARBA00007971"/>
    </source>
</evidence>
<organism evidence="14 15">
    <name type="scientific">Tritonibacter horizontis</name>
    <dbReference type="NCBI Taxonomy" id="1768241"/>
    <lineage>
        <taxon>Bacteria</taxon>
        <taxon>Pseudomonadati</taxon>
        <taxon>Pseudomonadota</taxon>
        <taxon>Alphaproteobacteria</taxon>
        <taxon>Rhodobacterales</taxon>
        <taxon>Paracoccaceae</taxon>
        <taxon>Tritonibacter</taxon>
    </lineage>
</organism>
<dbReference type="AlphaFoldDB" id="A0A132C3X1"/>
<dbReference type="InterPro" id="IPR013556">
    <property type="entry name" value="Flag_M-ring_C"/>
</dbReference>
<feature type="domain" description="Flagellar M-ring N-terminal" evidence="12">
    <location>
        <begin position="51"/>
        <end position="221"/>
    </location>
</feature>
<evidence type="ECO:0000256" key="7">
    <source>
        <dbReference type="ARBA" id="ARBA00023136"/>
    </source>
</evidence>
<dbReference type="GO" id="GO:0009431">
    <property type="term" value="C:bacterial-type flagellum basal body, MS ring"/>
    <property type="evidence" value="ECO:0007669"/>
    <property type="project" value="InterPro"/>
</dbReference>
<gene>
    <name evidence="14" type="primary">fliF</name>
    <name evidence="14" type="ORF">TRIHO_01030</name>
</gene>
<keyword evidence="6 11" id="KW-1133">Transmembrane helix</keyword>
<dbReference type="Pfam" id="PF08345">
    <property type="entry name" value="YscJ_FliF_C"/>
    <property type="match status" value="1"/>
</dbReference>
<evidence type="ECO:0000256" key="10">
    <source>
        <dbReference type="SAM" id="MobiDB-lite"/>
    </source>
</evidence>
<evidence type="ECO:0000256" key="2">
    <source>
        <dbReference type="ARBA" id="ARBA00004651"/>
    </source>
</evidence>
<dbReference type="PATRIC" id="fig|1768241.3.peg.104"/>
<keyword evidence="5 11" id="KW-0812">Transmembrane</keyword>
<feature type="transmembrane region" description="Helical" evidence="11">
    <location>
        <begin position="31"/>
        <end position="50"/>
    </location>
</feature>
<evidence type="ECO:0000259" key="13">
    <source>
        <dbReference type="Pfam" id="PF08345"/>
    </source>
</evidence>
<proteinExistence type="inferred from homology"/>
<evidence type="ECO:0000256" key="9">
    <source>
        <dbReference type="PIRNR" id="PIRNR004862"/>
    </source>
</evidence>
<dbReference type="Pfam" id="PF01514">
    <property type="entry name" value="YscJ_FliF"/>
    <property type="match status" value="1"/>
</dbReference>
<keyword evidence="14" id="KW-0969">Cilium</keyword>